<dbReference type="GO" id="GO:0003729">
    <property type="term" value="F:mRNA binding"/>
    <property type="evidence" value="ECO:0007669"/>
    <property type="project" value="InterPro"/>
</dbReference>
<dbReference type="Gene3D" id="2.60.120.590">
    <property type="entry name" value="Alpha-ketoglutarate-dependent dioxygenase AlkB-like"/>
    <property type="match status" value="1"/>
</dbReference>
<evidence type="ECO:0000256" key="2">
    <source>
        <dbReference type="SAM" id="MobiDB-lite"/>
    </source>
</evidence>
<dbReference type="InterPro" id="IPR037151">
    <property type="entry name" value="AlkB-like_sf"/>
</dbReference>
<dbReference type="Proteomes" id="UP001161247">
    <property type="component" value="Chromosome 2"/>
</dbReference>
<dbReference type="GO" id="GO:0006402">
    <property type="term" value="P:mRNA catabolic process"/>
    <property type="evidence" value="ECO:0007669"/>
    <property type="project" value="InterPro"/>
</dbReference>
<keyword evidence="4" id="KW-1185">Reference proteome</keyword>
<sequence>MAMQMQSGNAVASEKMHQGGGGGGGGGGEGLPQQQQQGRGQQQWWPNHQPTQSLVQLDEFSTWLRGEFAAANAMIDALCHHLRMLGEPGEYDGVIGSIQQRRCTWNHVLHMQQYMSVNDVVYALQQVGFRKNQHHQQQQRVFEGTGKAGKEYSHRRGGGGGRGGHKWDGGFRDGKEGHHHGQNFGNSDGVPHLKEMNEGQNLENGEGKIKNGKVEEIKESAVKPEVDSSVESTVCRDAASTGEMVFMTDTHSGGIAHKKENYTVIPKTFVADRIVEGRTVNEVDGLKLFEELLDRSEVSKLVTLVNELRNAGKKGQLQGKTFMAFKRPMKGHGREMIQFGLPIADAPLEVEVTAGTSRGMLAMILVFYWKIEPIPSLFEDVIERLVTLEIVSEKPDCCMIDFFNMGDHSLPQPFPNWYGRPVCVLFLTECDMTFGKVIVVERPGDFIGSLKLSLMPGSMLALEGRSCSFAKHAIPSTSNQRILVTFVKSMPKKVTSGDAQHFPFAAPQLPSWVPPPSRSPNHIRHPGPKHYGSVPTSGVLPASSARPTLPSPNGIQTIFVPAAVAPAMPFPVPVPLPPASTGWPAAPPRHSAPRLPVPGTGVFLPGTGNSANQSSTISSTNDNPIVEARPGQENQEVNPEVKSPSSKGTNDEKAGHQECNGTIDGSNGLTATEEHPQRDDIKDTEEPTGAGLS</sequence>
<proteinExistence type="inferred from homology"/>
<evidence type="ECO:0000256" key="1">
    <source>
        <dbReference type="ARBA" id="ARBA00007879"/>
    </source>
</evidence>
<accession>A0AAV1CNC7</accession>
<dbReference type="GO" id="GO:0032451">
    <property type="term" value="F:demethylase activity"/>
    <property type="evidence" value="ECO:0007669"/>
    <property type="project" value="InterPro"/>
</dbReference>
<name>A0AAV1CNC7_OLDCO</name>
<dbReference type="AlphaFoldDB" id="A0AAV1CNC7"/>
<feature type="compositionally biased region" description="Low complexity" evidence="2">
    <location>
        <begin position="31"/>
        <end position="43"/>
    </location>
</feature>
<dbReference type="EMBL" id="OX459119">
    <property type="protein sequence ID" value="CAI9096876.1"/>
    <property type="molecule type" value="Genomic_DNA"/>
</dbReference>
<comment type="similarity">
    <text evidence="1">Belongs to the alkB family.</text>
</comment>
<gene>
    <name evidence="3" type="ORF">OLC1_LOCUS7519</name>
</gene>
<reference evidence="3" key="1">
    <citation type="submission" date="2023-03" db="EMBL/GenBank/DDBJ databases">
        <authorList>
            <person name="Julca I."/>
        </authorList>
    </citation>
    <scope>NUCLEOTIDE SEQUENCE</scope>
</reference>
<feature type="compositionally biased region" description="Basic and acidic residues" evidence="2">
    <location>
        <begin position="165"/>
        <end position="176"/>
    </location>
</feature>
<feature type="compositionally biased region" description="Polar residues" evidence="2">
    <location>
        <begin position="1"/>
        <end position="10"/>
    </location>
</feature>
<feature type="compositionally biased region" description="Basic and acidic residues" evidence="2">
    <location>
        <begin position="672"/>
        <end position="685"/>
    </location>
</feature>
<organism evidence="3 4">
    <name type="scientific">Oldenlandia corymbosa var. corymbosa</name>
    <dbReference type="NCBI Taxonomy" id="529605"/>
    <lineage>
        <taxon>Eukaryota</taxon>
        <taxon>Viridiplantae</taxon>
        <taxon>Streptophyta</taxon>
        <taxon>Embryophyta</taxon>
        <taxon>Tracheophyta</taxon>
        <taxon>Spermatophyta</taxon>
        <taxon>Magnoliopsida</taxon>
        <taxon>eudicotyledons</taxon>
        <taxon>Gunneridae</taxon>
        <taxon>Pentapetalae</taxon>
        <taxon>asterids</taxon>
        <taxon>lamiids</taxon>
        <taxon>Gentianales</taxon>
        <taxon>Rubiaceae</taxon>
        <taxon>Rubioideae</taxon>
        <taxon>Spermacoceae</taxon>
        <taxon>Hedyotis-Oldenlandia complex</taxon>
        <taxon>Oldenlandia</taxon>
    </lineage>
</organism>
<feature type="region of interest" description="Disordered" evidence="2">
    <location>
        <begin position="581"/>
        <end position="693"/>
    </location>
</feature>
<dbReference type="PANTHER" id="PTHR31447">
    <property type="entry name" value="HYDROXYPROLINE-RICH GLYCOPROTEIN FAMILY PROTEIN-RELATED"/>
    <property type="match status" value="1"/>
</dbReference>
<protein>
    <submittedName>
        <fullName evidence="3">OLC1v1033117C1</fullName>
    </submittedName>
</protein>
<dbReference type="SUPFAM" id="SSF51197">
    <property type="entry name" value="Clavaminate synthase-like"/>
    <property type="match status" value="1"/>
</dbReference>
<evidence type="ECO:0000313" key="4">
    <source>
        <dbReference type="Proteomes" id="UP001161247"/>
    </source>
</evidence>
<feature type="compositionally biased region" description="Polar residues" evidence="2">
    <location>
        <begin position="659"/>
        <end position="670"/>
    </location>
</feature>
<feature type="compositionally biased region" description="Polar residues" evidence="2">
    <location>
        <begin position="632"/>
        <end position="648"/>
    </location>
</feature>
<dbReference type="InterPro" id="IPR044842">
    <property type="entry name" value="ALKBH9B/ALKBH10B-like"/>
</dbReference>
<dbReference type="PANTHER" id="PTHR31447:SF0">
    <property type="entry name" value="HYDROXYPROLINE-RICH GLYCOPROTEIN FAMILY PROTEIN"/>
    <property type="match status" value="1"/>
</dbReference>
<feature type="region of interest" description="Disordered" evidence="2">
    <location>
        <begin position="1"/>
        <end position="46"/>
    </location>
</feature>
<feature type="compositionally biased region" description="Polar residues" evidence="2">
    <location>
        <begin position="607"/>
        <end position="623"/>
    </location>
</feature>
<evidence type="ECO:0000313" key="3">
    <source>
        <dbReference type="EMBL" id="CAI9096876.1"/>
    </source>
</evidence>
<feature type="region of interest" description="Disordered" evidence="2">
    <location>
        <begin position="142"/>
        <end position="213"/>
    </location>
</feature>
<feature type="compositionally biased region" description="Gly residues" evidence="2">
    <location>
        <begin position="18"/>
        <end position="30"/>
    </location>
</feature>